<dbReference type="AlphaFoldDB" id="A0A7W6RZ21"/>
<evidence type="ECO:0008006" key="3">
    <source>
        <dbReference type="Google" id="ProtNLM"/>
    </source>
</evidence>
<organism evidence="1 2">
    <name type="scientific">Roseospira goensis</name>
    <dbReference type="NCBI Taxonomy" id="391922"/>
    <lineage>
        <taxon>Bacteria</taxon>
        <taxon>Pseudomonadati</taxon>
        <taxon>Pseudomonadota</taxon>
        <taxon>Alphaproteobacteria</taxon>
        <taxon>Rhodospirillales</taxon>
        <taxon>Rhodospirillaceae</taxon>
        <taxon>Roseospira</taxon>
    </lineage>
</organism>
<gene>
    <name evidence="1" type="ORF">GGD88_001406</name>
</gene>
<evidence type="ECO:0000313" key="1">
    <source>
        <dbReference type="EMBL" id="MBB4285686.1"/>
    </source>
</evidence>
<dbReference type="RefSeq" id="WP_184433325.1">
    <property type="nucleotide sequence ID" value="NZ_JACIGI010000009.1"/>
</dbReference>
<dbReference type="Proteomes" id="UP000555728">
    <property type="component" value="Unassembled WGS sequence"/>
</dbReference>
<name>A0A7W6RZ21_9PROT</name>
<reference evidence="1 2" key="1">
    <citation type="submission" date="2020-08" db="EMBL/GenBank/DDBJ databases">
        <title>Genome sequencing of Purple Non-Sulfur Bacteria from various extreme environments.</title>
        <authorList>
            <person name="Mayer M."/>
        </authorList>
    </citation>
    <scope>NUCLEOTIDE SEQUENCE [LARGE SCALE GENOMIC DNA]</scope>
    <source>
        <strain evidence="1 2">JA135</strain>
    </source>
</reference>
<evidence type="ECO:0000313" key="2">
    <source>
        <dbReference type="Proteomes" id="UP000555728"/>
    </source>
</evidence>
<comment type="caution">
    <text evidence="1">The sequence shown here is derived from an EMBL/GenBank/DDBJ whole genome shotgun (WGS) entry which is preliminary data.</text>
</comment>
<protein>
    <recommendedName>
        <fullName evidence="3">DUF4105 domain-containing protein</fullName>
    </recommendedName>
</protein>
<accession>A0A7W6RZ21</accession>
<keyword evidence="2" id="KW-1185">Reference proteome</keyword>
<dbReference type="EMBL" id="JACIGI010000009">
    <property type="protein sequence ID" value="MBB4285686.1"/>
    <property type="molecule type" value="Genomic_DNA"/>
</dbReference>
<sequence length="181" mass="20305">MTAKVYWCARDLAGSPWGNHHFILVVQGTPRITSTMNVTWQSFSGSQFFTIGAFKKTKGGTSRLLVQYNETSDVEAVKEVLNPKRAAAKWADFDLERHALKPPGGRTLDAFVKEILTRAEHYKKNEAKTPIPYSLLDENCAAWVNSLLKACGLSQAERQKAGEFSGFDWGEEDTIPARYFQ</sequence>
<proteinExistence type="predicted"/>